<sequence length="108" mass="11622">MPGSEYYVRFLTGRSGELLGANLVACWAWDGLSRQTSQWAVTDTDMNMDVDMPSRMGRLGLLYAATAASGVNTVELSAMPVEGNQAQNTLVTWGIGTEWLLGGGAIEY</sequence>
<dbReference type="VEuPathDB" id="FungiDB:An18g02640"/>
<dbReference type="KEGG" id="ang:An18g02640"/>
<accession>A0AAJ8BXB0</accession>
<reference evidence="1" key="2">
    <citation type="submission" date="2025-08" db="UniProtKB">
        <authorList>
            <consortium name="RefSeq"/>
        </authorList>
    </citation>
    <scope>IDENTIFICATION</scope>
</reference>
<dbReference type="RefSeq" id="XP_059605620.1">
    <property type="nucleotide sequence ID" value="XM_059745670.1"/>
</dbReference>
<evidence type="ECO:0000313" key="1">
    <source>
        <dbReference type="RefSeq" id="XP_059605620.1"/>
    </source>
</evidence>
<proteinExistence type="predicted"/>
<gene>
    <name evidence="1" type="ORF">An18g02640</name>
</gene>
<organism evidence="1">
    <name type="scientific">Aspergillus niger</name>
    <dbReference type="NCBI Taxonomy" id="5061"/>
    <lineage>
        <taxon>Eukaryota</taxon>
        <taxon>Fungi</taxon>
        <taxon>Dikarya</taxon>
        <taxon>Ascomycota</taxon>
        <taxon>Pezizomycotina</taxon>
        <taxon>Eurotiomycetes</taxon>
        <taxon>Eurotiomycetidae</taxon>
        <taxon>Eurotiales</taxon>
        <taxon>Aspergillaceae</taxon>
        <taxon>Aspergillus</taxon>
        <taxon>Aspergillus subgen. Circumdati</taxon>
    </lineage>
</organism>
<protein>
    <submittedName>
        <fullName evidence="1">Uncharacterized protein</fullName>
    </submittedName>
</protein>
<dbReference type="GeneID" id="84593676"/>
<dbReference type="AlphaFoldDB" id="A0AAJ8BXB0"/>
<name>A0AAJ8BXB0_ASPNG</name>
<reference evidence="1" key="1">
    <citation type="submission" date="2025-02" db="EMBL/GenBank/DDBJ databases">
        <authorList>
            <consortium name="NCBI Genome Project"/>
        </authorList>
    </citation>
    <scope>NUCLEOTIDE SEQUENCE</scope>
</reference>